<dbReference type="AlphaFoldDB" id="A0A9W9B5H4"/>
<dbReference type="EMBL" id="JANVFS010000001">
    <property type="protein sequence ID" value="KAJ4496290.1"/>
    <property type="molecule type" value="Genomic_DNA"/>
</dbReference>
<dbReference type="InterPro" id="IPR029055">
    <property type="entry name" value="Ntn_hydrolases_N"/>
</dbReference>
<evidence type="ECO:0000313" key="3">
    <source>
        <dbReference type="Proteomes" id="UP001150238"/>
    </source>
</evidence>
<gene>
    <name evidence="2" type="ORF">C8J55DRAFT_601472</name>
</gene>
<accession>A0A9W9B5H4</accession>
<comment type="caution">
    <text evidence="2">The sequence shown here is derived from an EMBL/GenBank/DDBJ whole genome shotgun (WGS) entry which is preliminary data.</text>
</comment>
<keyword evidence="1" id="KW-0812">Transmembrane</keyword>
<dbReference type="PANTHER" id="PTHR11686:SF9">
    <property type="entry name" value="RE13973P"/>
    <property type="match status" value="1"/>
</dbReference>
<reference evidence="2" key="1">
    <citation type="submission" date="2022-08" db="EMBL/GenBank/DDBJ databases">
        <authorList>
            <consortium name="DOE Joint Genome Institute"/>
            <person name="Min B."/>
            <person name="Riley R."/>
            <person name="Sierra-Patev S."/>
            <person name="Naranjo-Ortiz M."/>
            <person name="Looney B."/>
            <person name="Konkel Z."/>
            <person name="Slot J.C."/>
            <person name="Sakamoto Y."/>
            <person name="Steenwyk J.L."/>
            <person name="Rokas A."/>
            <person name="Carro J."/>
            <person name="Camarero S."/>
            <person name="Ferreira P."/>
            <person name="Molpeceres G."/>
            <person name="Ruiz-Duenas F.J."/>
            <person name="Serrano A."/>
            <person name="Henrissat B."/>
            <person name="Drula E."/>
            <person name="Hughes K.W."/>
            <person name="Mata J.L."/>
            <person name="Ishikawa N.K."/>
            <person name="Vargas-Isla R."/>
            <person name="Ushijima S."/>
            <person name="Smith C.A."/>
            <person name="Ahrendt S."/>
            <person name="Andreopoulos W."/>
            <person name="He G."/>
            <person name="Labutti K."/>
            <person name="Lipzen A."/>
            <person name="Ng V."/>
            <person name="Sandor L."/>
            <person name="Barry K."/>
            <person name="Martinez A.T."/>
            <person name="Xiao Y."/>
            <person name="Gibbons J.G."/>
            <person name="Terashima K."/>
            <person name="Hibbett D.S."/>
            <person name="Grigoriev I.V."/>
        </authorList>
    </citation>
    <scope>NUCLEOTIDE SEQUENCE</scope>
    <source>
        <strain evidence="2">Sp2 HRB7682 ss15</strain>
    </source>
</reference>
<feature type="non-terminal residue" evidence="2">
    <location>
        <position position="145"/>
    </location>
</feature>
<dbReference type="GO" id="GO:0036374">
    <property type="term" value="F:glutathione hydrolase activity"/>
    <property type="evidence" value="ECO:0007669"/>
    <property type="project" value="InterPro"/>
</dbReference>
<protein>
    <recommendedName>
        <fullName evidence="4">Gamma-glutamyltranspeptidase</fullName>
    </recommendedName>
</protein>
<dbReference type="SUPFAM" id="SSF56235">
    <property type="entry name" value="N-terminal nucleophile aminohydrolases (Ntn hydrolases)"/>
    <property type="match status" value="1"/>
</dbReference>
<keyword evidence="1" id="KW-1133">Transmembrane helix</keyword>
<keyword evidence="1" id="KW-0472">Membrane</keyword>
<name>A0A9W9B5H4_9AGAR</name>
<evidence type="ECO:0008006" key="4">
    <source>
        <dbReference type="Google" id="ProtNLM"/>
    </source>
</evidence>
<evidence type="ECO:0000313" key="2">
    <source>
        <dbReference type="EMBL" id="KAJ4496290.1"/>
    </source>
</evidence>
<proteinExistence type="predicted"/>
<reference evidence="2" key="2">
    <citation type="journal article" date="2023" name="Proc. Natl. Acad. Sci. U.S.A.">
        <title>A global phylogenomic analysis of the shiitake genus Lentinula.</title>
        <authorList>
            <person name="Sierra-Patev S."/>
            <person name="Min B."/>
            <person name="Naranjo-Ortiz M."/>
            <person name="Looney B."/>
            <person name="Konkel Z."/>
            <person name="Slot J.C."/>
            <person name="Sakamoto Y."/>
            <person name="Steenwyk J.L."/>
            <person name="Rokas A."/>
            <person name="Carro J."/>
            <person name="Camarero S."/>
            <person name="Ferreira P."/>
            <person name="Molpeceres G."/>
            <person name="Ruiz-Duenas F.J."/>
            <person name="Serrano A."/>
            <person name="Henrissat B."/>
            <person name="Drula E."/>
            <person name="Hughes K.W."/>
            <person name="Mata J.L."/>
            <person name="Ishikawa N.K."/>
            <person name="Vargas-Isla R."/>
            <person name="Ushijima S."/>
            <person name="Smith C.A."/>
            <person name="Donoghue J."/>
            <person name="Ahrendt S."/>
            <person name="Andreopoulos W."/>
            <person name="He G."/>
            <person name="LaButti K."/>
            <person name="Lipzen A."/>
            <person name="Ng V."/>
            <person name="Riley R."/>
            <person name="Sandor L."/>
            <person name="Barry K."/>
            <person name="Martinez A.T."/>
            <person name="Xiao Y."/>
            <person name="Gibbons J.G."/>
            <person name="Terashima K."/>
            <person name="Grigoriev I.V."/>
            <person name="Hibbett D."/>
        </authorList>
    </citation>
    <scope>NUCLEOTIDE SEQUENCE</scope>
    <source>
        <strain evidence="2">Sp2 HRB7682 ss15</strain>
    </source>
</reference>
<feature type="transmembrane region" description="Helical" evidence="1">
    <location>
        <begin position="44"/>
        <end position="65"/>
    </location>
</feature>
<dbReference type="PANTHER" id="PTHR11686">
    <property type="entry name" value="GAMMA GLUTAMYL TRANSPEPTIDASE"/>
    <property type="match status" value="1"/>
</dbReference>
<dbReference type="InterPro" id="IPR000101">
    <property type="entry name" value="GGT_peptidase"/>
</dbReference>
<dbReference type="GO" id="GO:0005886">
    <property type="term" value="C:plasma membrane"/>
    <property type="evidence" value="ECO:0007669"/>
    <property type="project" value="TreeGrafter"/>
</dbReference>
<dbReference type="GO" id="GO:0006751">
    <property type="term" value="P:glutathione catabolic process"/>
    <property type="evidence" value="ECO:0007669"/>
    <property type="project" value="InterPro"/>
</dbReference>
<organism evidence="2 3">
    <name type="scientific">Lentinula lateritia</name>
    <dbReference type="NCBI Taxonomy" id="40482"/>
    <lineage>
        <taxon>Eukaryota</taxon>
        <taxon>Fungi</taxon>
        <taxon>Dikarya</taxon>
        <taxon>Basidiomycota</taxon>
        <taxon>Agaricomycotina</taxon>
        <taxon>Agaricomycetes</taxon>
        <taxon>Agaricomycetidae</taxon>
        <taxon>Agaricales</taxon>
        <taxon>Marasmiineae</taxon>
        <taxon>Omphalotaceae</taxon>
        <taxon>Lentinula</taxon>
    </lineage>
</organism>
<sequence>MASATYPDEKYPHQLKVDIYNINDTAIPPPLSVAARPNSRKTTFLRLLTVVGLAVACTIAFIHGFPKGSMPTVEDGVYPNVVLKEPGGFTTMERNPAYLVEAQNGVVATENKRCSDMGVIALRKGGSAVDAAITATLCIGVVNSF</sequence>
<evidence type="ECO:0000256" key="1">
    <source>
        <dbReference type="SAM" id="Phobius"/>
    </source>
</evidence>
<dbReference type="Proteomes" id="UP001150238">
    <property type="component" value="Unassembled WGS sequence"/>
</dbReference>